<comment type="caution">
    <text evidence="1">The sequence shown here is derived from an EMBL/GenBank/DDBJ whole genome shotgun (WGS) entry which is preliminary data.</text>
</comment>
<reference evidence="1 2" key="1">
    <citation type="submission" date="2023-02" db="EMBL/GenBank/DDBJ databases">
        <title>LHISI_Scaffold_Assembly.</title>
        <authorList>
            <person name="Stuart O.P."/>
            <person name="Cleave R."/>
            <person name="Magrath M.J.L."/>
            <person name="Mikheyev A.S."/>
        </authorList>
    </citation>
    <scope>NUCLEOTIDE SEQUENCE [LARGE SCALE GENOMIC DNA]</scope>
    <source>
        <strain evidence="1">Daus_M_001</strain>
        <tissue evidence="1">Leg muscle</tissue>
    </source>
</reference>
<dbReference type="PANTHER" id="PTHR45749">
    <property type="match status" value="1"/>
</dbReference>
<dbReference type="Proteomes" id="UP001159363">
    <property type="component" value="Chromosome 2"/>
</dbReference>
<sequence>MFTGLANMIQNYLIKSVSNVVRAEIKKYITTAKLISIILDEATISVIDCIRFTPDGQVRERFLGVLGISNDRSAGAVYDIVEKLGQDFECENTHEEQYYDGASVTAGHINGYKSKLGKIFLLPYLFTISSTVLA</sequence>
<protein>
    <recommendedName>
        <fullName evidence="3">DUF4371 domain-containing protein</fullName>
    </recommendedName>
</protein>
<evidence type="ECO:0000313" key="1">
    <source>
        <dbReference type="EMBL" id="KAJ8894012.1"/>
    </source>
</evidence>
<name>A0ABQ9IBG7_9NEOP</name>
<keyword evidence="2" id="KW-1185">Reference proteome</keyword>
<gene>
    <name evidence="1" type="ORF">PR048_006622</name>
</gene>
<evidence type="ECO:0008006" key="3">
    <source>
        <dbReference type="Google" id="ProtNLM"/>
    </source>
</evidence>
<dbReference type="PANTHER" id="PTHR45749:SF21">
    <property type="entry name" value="DUF4371 DOMAIN-CONTAINING PROTEIN"/>
    <property type="match status" value="1"/>
</dbReference>
<proteinExistence type="predicted"/>
<accession>A0ABQ9IBG7</accession>
<organism evidence="1 2">
    <name type="scientific">Dryococelus australis</name>
    <dbReference type="NCBI Taxonomy" id="614101"/>
    <lineage>
        <taxon>Eukaryota</taxon>
        <taxon>Metazoa</taxon>
        <taxon>Ecdysozoa</taxon>
        <taxon>Arthropoda</taxon>
        <taxon>Hexapoda</taxon>
        <taxon>Insecta</taxon>
        <taxon>Pterygota</taxon>
        <taxon>Neoptera</taxon>
        <taxon>Polyneoptera</taxon>
        <taxon>Phasmatodea</taxon>
        <taxon>Verophasmatodea</taxon>
        <taxon>Anareolatae</taxon>
        <taxon>Phasmatidae</taxon>
        <taxon>Eurycanthinae</taxon>
        <taxon>Dryococelus</taxon>
    </lineage>
</organism>
<dbReference type="EMBL" id="JARBHB010000002">
    <property type="protein sequence ID" value="KAJ8894012.1"/>
    <property type="molecule type" value="Genomic_DNA"/>
</dbReference>
<evidence type="ECO:0000313" key="2">
    <source>
        <dbReference type="Proteomes" id="UP001159363"/>
    </source>
</evidence>